<sequence length="283" mass="31559">MNTNSCVELVYKLQFPELVTTSSQIAHRHYLALLFKAQSMITNRLRSHTDQRDGDQECPADQLKTKSGKSSGVAPAGAKTTSPSLLIMQHSRPSVRRQRLSLPLPFQSAQRPAYYTRERLFINNPKSIKGPSTIYGYRRGSPNYSGTDQCPLRRKGDSIPSPYPLQPAFPLLVSSVVSLCCVSARERERYRFKALAKSRALSCVQGRRGVKGVGREGRDRGFDCKTKLRGISKPRILSATDPPPCLSCAKCGHRTNDMVPAICQVTRGFRIRKGEDARNFINC</sequence>
<feature type="region of interest" description="Disordered" evidence="1">
    <location>
        <begin position="46"/>
        <end position="80"/>
    </location>
</feature>
<evidence type="ECO:0000256" key="1">
    <source>
        <dbReference type="SAM" id="MobiDB-lite"/>
    </source>
</evidence>
<evidence type="ECO:0000313" key="3">
    <source>
        <dbReference type="Proteomes" id="UP001054945"/>
    </source>
</evidence>
<reference evidence="2 3" key="1">
    <citation type="submission" date="2021-06" db="EMBL/GenBank/DDBJ databases">
        <title>Caerostris extrusa draft genome.</title>
        <authorList>
            <person name="Kono N."/>
            <person name="Arakawa K."/>
        </authorList>
    </citation>
    <scope>NUCLEOTIDE SEQUENCE [LARGE SCALE GENOMIC DNA]</scope>
</reference>
<protein>
    <submittedName>
        <fullName evidence="2">Uncharacterized protein</fullName>
    </submittedName>
</protein>
<keyword evidence="3" id="KW-1185">Reference proteome</keyword>
<dbReference type="Proteomes" id="UP001054945">
    <property type="component" value="Unassembled WGS sequence"/>
</dbReference>
<organism evidence="2 3">
    <name type="scientific">Caerostris extrusa</name>
    <name type="common">Bark spider</name>
    <name type="synonym">Caerostris bankana</name>
    <dbReference type="NCBI Taxonomy" id="172846"/>
    <lineage>
        <taxon>Eukaryota</taxon>
        <taxon>Metazoa</taxon>
        <taxon>Ecdysozoa</taxon>
        <taxon>Arthropoda</taxon>
        <taxon>Chelicerata</taxon>
        <taxon>Arachnida</taxon>
        <taxon>Araneae</taxon>
        <taxon>Araneomorphae</taxon>
        <taxon>Entelegynae</taxon>
        <taxon>Araneoidea</taxon>
        <taxon>Araneidae</taxon>
        <taxon>Caerostris</taxon>
    </lineage>
</organism>
<accession>A0AAV4WNS8</accession>
<proteinExistence type="predicted"/>
<gene>
    <name evidence="2" type="ORF">CEXT_676131</name>
</gene>
<dbReference type="AlphaFoldDB" id="A0AAV4WNS8"/>
<evidence type="ECO:0000313" key="2">
    <source>
        <dbReference type="EMBL" id="GIY84561.1"/>
    </source>
</evidence>
<dbReference type="EMBL" id="BPLR01016531">
    <property type="protein sequence ID" value="GIY84561.1"/>
    <property type="molecule type" value="Genomic_DNA"/>
</dbReference>
<comment type="caution">
    <text evidence="2">The sequence shown here is derived from an EMBL/GenBank/DDBJ whole genome shotgun (WGS) entry which is preliminary data.</text>
</comment>
<name>A0AAV4WNS8_CAEEX</name>